<dbReference type="Pfam" id="PF08327">
    <property type="entry name" value="AHSA1"/>
    <property type="match status" value="1"/>
</dbReference>
<dbReference type="InterPro" id="IPR013538">
    <property type="entry name" value="ASHA1/2-like_C"/>
</dbReference>
<feature type="domain" description="Activator of Hsp90 ATPase homologue 1/2-like C-terminal" evidence="3">
    <location>
        <begin position="26"/>
        <end position="155"/>
    </location>
</feature>
<comment type="caution">
    <text evidence="4">The sequence shown here is derived from an EMBL/GenBank/DDBJ whole genome shotgun (WGS) entry which is preliminary data.</text>
</comment>
<comment type="similarity">
    <text evidence="1">Belongs to the AHA1 family.</text>
</comment>
<evidence type="ECO:0000313" key="5">
    <source>
        <dbReference type="Proteomes" id="UP000652013"/>
    </source>
</evidence>
<keyword evidence="5" id="KW-1185">Reference proteome</keyword>
<dbReference type="SUPFAM" id="SSF55961">
    <property type="entry name" value="Bet v1-like"/>
    <property type="match status" value="1"/>
</dbReference>
<gene>
    <name evidence="4" type="ORF">Sya03_58910</name>
</gene>
<evidence type="ECO:0000259" key="3">
    <source>
        <dbReference type="Pfam" id="PF08327"/>
    </source>
</evidence>
<organism evidence="4 5">
    <name type="scientific">Spirilliplanes yamanashiensis</name>
    <dbReference type="NCBI Taxonomy" id="42233"/>
    <lineage>
        <taxon>Bacteria</taxon>
        <taxon>Bacillati</taxon>
        <taxon>Actinomycetota</taxon>
        <taxon>Actinomycetes</taxon>
        <taxon>Micromonosporales</taxon>
        <taxon>Micromonosporaceae</taxon>
        <taxon>Spirilliplanes</taxon>
    </lineage>
</organism>
<dbReference type="CDD" id="cd08898">
    <property type="entry name" value="SRPBCC_CalC_Aha1-like_5"/>
    <property type="match status" value="1"/>
</dbReference>
<protein>
    <submittedName>
        <fullName evidence="4">Vanillate O-demethylase oxidoreductase VanB</fullName>
    </submittedName>
</protein>
<dbReference type="Gene3D" id="3.30.530.20">
    <property type="match status" value="1"/>
</dbReference>
<evidence type="ECO:0000256" key="1">
    <source>
        <dbReference type="ARBA" id="ARBA00006817"/>
    </source>
</evidence>
<sequence length="157" mass="17679">MRKHMCNSRVAGMSHDRIERDIFIQAPVERVWTVLTSAEHIAQWFSETAELDPRPGGRLAVGWAAHGTGYGVVERVEEPHVFAWRWAFQPGEEPAPGRSTLVEFTLAPEDDGTRLTIVETGFEALAVPADEQRAKHEDNTGGWQIQSENLRAYAEKR</sequence>
<evidence type="ECO:0000313" key="4">
    <source>
        <dbReference type="EMBL" id="GIJ06539.1"/>
    </source>
</evidence>
<evidence type="ECO:0000256" key="2">
    <source>
        <dbReference type="SAM" id="MobiDB-lite"/>
    </source>
</evidence>
<proteinExistence type="inferred from homology"/>
<dbReference type="Proteomes" id="UP000652013">
    <property type="component" value="Unassembled WGS sequence"/>
</dbReference>
<reference evidence="4" key="1">
    <citation type="submission" date="2021-01" db="EMBL/GenBank/DDBJ databases">
        <title>Whole genome shotgun sequence of Spirilliplanes yamanashiensis NBRC 15828.</title>
        <authorList>
            <person name="Komaki H."/>
            <person name="Tamura T."/>
        </authorList>
    </citation>
    <scope>NUCLEOTIDE SEQUENCE</scope>
    <source>
        <strain evidence="4">NBRC 15828</strain>
    </source>
</reference>
<name>A0A8J4DMT3_9ACTN</name>
<dbReference type="AlphaFoldDB" id="A0A8J4DMT3"/>
<accession>A0A8J4DMT3</accession>
<dbReference type="EMBL" id="BOOY01000042">
    <property type="protein sequence ID" value="GIJ06539.1"/>
    <property type="molecule type" value="Genomic_DNA"/>
</dbReference>
<feature type="region of interest" description="Disordered" evidence="2">
    <location>
        <begin position="131"/>
        <end position="157"/>
    </location>
</feature>
<dbReference type="InterPro" id="IPR023393">
    <property type="entry name" value="START-like_dom_sf"/>
</dbReference>